<dbReference type="AlphaFoldDB" id="A0A9W4SJA2"/>
<evidence type="ECO:0000313" key="1">
    <source>
        <dbReference type="EMBL" id="CAI2171951.1"/>
    </source>
</evidence>
<feature type="non-terminal residue" evidence="1">
    <location>
        <position position="1"/>
    </location>
</feature>
<protein>
    <submittedName>
        <fullName evidence="1">1587_t:CDS:1</fullName>
    </submittedName>
</protein>
<dbReference type="EMBL" id="CAMKVN010000882">
    <property type="protein sequence ID" value="CAI2171951.1"/>
    <property type="molecule type" value="Genomic_DNA"/>
</dbReference>
<reference evidence="1" key="1">
    <citation type="submission" date="2022-08" db="EMBL/GenBank/DDBJ databases">
        <authorList>
            <person name="Kallberg Y."/>
            <person name="Tangrot J."/>
            <person name="Rosling A."/>
        </authorList>
    </citation>
    <scope>NUCLEOTIDE SEQUENCE</scope>
    <source>
        <strain evidence="1">Wild A</strain>
    </source>
</reference>
<comment type="caution">
    <text evidence="1">The sequence shown here is derived from an EMBL/GenBank/DDBJ whole genome shotgun (WGS) entry which is preliminary data.</text>
</comment>
<gene>
    <name evidence="1" type="ORF">FWILDA_LOCUS5335</name>
</gene>
<name>A0A9W4SJA2_9GLOM</name>
<accession>A0A9W4SJA2</accession>
<sequence>KPFAVFKKKTQFYASTITVGPNTTANGYNNNIVEPNATANSYNNNIVELNATADSYSNNNLTVSILKEVPKPKEPST</sequence>
<evidence type="ECO:0000313" key="2">
    <source>
        <dbReference type="Proteomes" id="UP001153678"/>
    </source>
</evidence>
<proteinExistence type="predicted"/>
<keyword evidence="2" id="KW-1185">Reference proteome</keyword>
<dbReference type="Proteomes" id="UP001153678">
    <property type="component" value="Unassembled WGS sequence"/>
</dbReference>
<organism evidence="1 2">
    <name type="scientific">Funneliformis geosporum</name>
    <dbReference type="NCBI Taxonomy" id="1117311"/>
    <lineage>
        <taxon>Eukaryota</taxon>
        <taxon>Fungi</taxon>
        <taxon>Fungi incertae sedis</taxon>
        <taxon>Mucoromycota</taxon>
        <taxon>Glomeromycotina</taxon>
        <taxon>Glomeromycetes</taxon>
        <taxon>Glomerales</taxon>
        <taxon>Glomeraceae</taxon>
        <taxon>Funneliformis</taxon>
    </lineage>
</organism>